<reference evidence="1 2" key="1">
    <citation type="submission" date="2020-08" db="EMBL/GenBank/DDBJ databases">
        <title>Genomic Encyclopedia of Type Strains, Phase IV (KMG-V): Genome sequencing to study the core and pangenomes of soil and plant-associated prokaryotes.</title>
        <authorList>
            <person name="Whitman W."/>
        </authorList>
    </citation>
    <scope>NUCLEOTIDE SEQUENCE [LARGE SCALE GENOMIC DNA]</scope>
    <source>
        <strain evidence="1 2">SEMIA 4059</strain>
    </source>
</reference>
<dbReference type="EMBL" id="JACHBF010000003">
    <property type="protein sequence ID" value="MBB6490810.1"/>
    <property type="molecule type" value="Genomic_DNA"/>
</dbReference>
<dbReference type="Proteomes" id="UP000526625">
    <property type="component" value="Unassembled WGS sequence"/>
</dbReference>
<keyword evidence="2" id="KW-1185">Reference proteome</keyword>
<accession>A0ABR6QV56</accession>
<evidence type="ECO:0000313" key="2">
    <source>
        <dbReference type="Proteomes" id="UP000526625"/>
    </source>
</evidence>
<protein>
    <submittedName>
        <fullName evidence="1">Uncharacterized protein</fullName>
    </submittedName>
</protein>
<gene>
    <name evidence="1" type="ORF">GGD45_001207</name>
</gene>
<name>A0ABR6QV56_RHITR</name>
<organism evidence="1 2">
    <name type="scientific">Rhizobium tropici</name>
    <dbReference type="NCBI Taxonomy" id="398"/>
    <lineage>
        <taxon>Bacteria</taxon>
        <taxon>Pseudomonadati</taxon>
        <taxon>Pseudomonadota</taxon>
        <taxon>Alphaproteobacteria</taxon>
        <taxon>Hyphomicrobiales</taxon>
        <taxon>Rhizobiaceae</taxon>
        <taxon>Rhizobium/Agrobacterium group</taxon>
        <taxon>Rhizobium</taxon>
    </lineage>
</organism>
<proteinExistence type="predicted"/>
<evidence type="ECO:0000313" key="1">
    <source>
        <dbReference type="EMBL" id="MBB6490810.1"/>
    </source>
</evidence>
<comment type="caution">
    <text evidence="1">The sequence shown here is derived from an EMBL/GenBank/DDBJ whole genome shotgun (WGS) entry which is preliminary data.</text>
</comment>
<sequence>MKKAVFPDMNAGPDSIHQFLLADGTPVVCDEEFQQFKSFRAQLDGRAVGSAKLGAIWIEDEPRKTKHLLLPIPI</sequence>